<accession>A0A146KLY1</accession>
<name>A0A146KLY1_9EUKA</name>
<dbReference type="InterPro" id="IPR036322">
    <property type="entry name" value="WD40_repeat_dom_sf"/>
</dbReference>
<dbReference type="AlphaFoldDB" id="A0A146KLY1"/>
<organism evidence="2">
    <name type="scientific">Trepomonas sp. PC1</name>
    <dbReference type="NCBI Taxonomy" id="1076344"/>
    <lineage>
        <taxon>Eukaryota</taxon>
        <taxon>Metamonada</taxon>
        <taxon>Diplomonadida</taxon>
        <taxon>Hexamitidae</taxon>
        <taxon>Hexamitinae</taxon>
        <taxon>Trepomonas</taxon>
    </lineage>
</organism>
<sequence length="964" mass="108898">PGAVSDVISQYILDLFSSANMYNIRSSIFSVSGEGNKLITIYGTVDGKIVTQFGDQQKFTTARHPFNLLDSEWLLPDPIVSMEFIPQIRILITGHASGYIRYYTVNNLGDLKMINRIKVSNLPILNICAAQDSSVMLIADSSFECYYLSGIQKDAMILGHFNATKLPNLAPFDQQQSLAAASQSYATFVEHQMLKILYSAEELNLQLQRQKDPEKLKIDLQKYQIINPKKTEDFGAAAKVILQNEQKPELEKVIQAIKPLQDAFQDKFFKIQHNHIRKLCCTRESFFIALSNGDVVKIAYPSADRAMQANDQGLVILGSEFIAKIGQSTEYELQQYENKLYQINKTQLIDPAELSPMIIHTGQAISTIYVDPCIVPPPCQISDFIYVGLMDGRVLIYQYKSIHEKITIQIQSIIKNELPLSPSFIQLQSAVDAIKIVNNILIISDSKNIILTNPALPNAAFLKRTGQQMLKNDDLVPMLPAQEVMTPNIDLQKPLNGAIRSHISQYCIFEIIGQKHTQLKDNNLSVVTFKGEMYHIQISQETLNQIIEHSTQMETVSKQFVTSSLQQTGLDTNLQAKQVLKQNSEMRQQNRLFQLSSQEQQTTIQLIQTISQFQDSVLSLSHPFCSHLTQHMVKRITIEAQELLEGNNILVKTNNDLDQHQVEDNATLIEQQKKQALSKIALEQIVCGLECSYQQCSRLAALVVTSQLRIKTNVTLFEETAKLCKISKDLEKQNQNILNERGLQVLPNTSSLTFLKAQKKNEQTGKEEYQFNDIQKLLAATARLNEKDLRISAEVTNTARYNLLFKAADYEKQFKKDLISAKAYLHELQVDRIQTAEIGQVGEGVCGMQNKQNFVSSIPVPKNAEQIMRRAKKMALLRSAQMVSEKMAPYLPPALIKTQQGKWVLPDQNFQQKQQSEQQTTFSQLQPTQPFSEQMLEETTTNPEDPFSLSSHETGVPSGTLIKI</sequence>
<feature type="non-terminal residue" evidence="2">
    <location>
        <position position="1"/>
    </location>
</feature>
<gene>
    <name evidence="2" type="ORF">TPC1_10598</name>
</gene>
<dbReference type="SUPFAM" id="SSF50978">
    <property type="entry name" value="WD40 repeat-like"/>
    <property type="match status" value="1"/>
</dbReference>
<reference evidence="2" key="1">
    <citation type="submission" date="2015-07" db="EMBL/GenBank/DDBJ databases">
        <title>Adaptation to a free-living lifestyle via gene acquisitions in the diplomonad Trepomonas sp. PC1.</title>
        <authorList>
            <person name="Xu F."/>
            <person name="Jerlstrom-Hultqvist J."/>
            <person name="Kolisko M."/>
            <person name="Simpson A.G.B."/>
            <person name="Roger A.J."/>
            <person name="Svard S.G."/>
            <person name="Andersson J.O."/>
        </authorList>
    </citation>
    <scope>NUCLEOTIDE SEQUENCE</scope>
    <source>
        <strain evidence="2">PC1</strain>
    </source>
</reference>
<proteinExistence type="predicted"/>
<evidence type="ECO:0000256" key="1">
    <source>
        <dbReference type="SAM" id="MobiDB-lite"/>
    </source>
</evidence>
<feature type="compositionally biased region" description="Polar residues" evidence="1">
    <location>
        <begin position="934"/>
        <end position="953"/>
    </location>
</feature>
<evidence type="ECO:0000313" key="2">
    <source>
        <dbReference type="EMBL" id="JAP96159.1"/>
    </source>
</evidence>
<feature type="non-terminal residue" evidence="2">
    <location>
        <position position="964"/>
    </location>
</feature>
<protein>
    <submittedName>
        <fullName evidence="2">Uncharacterized protein</fullName>
    </submittedName>
</protein>
<dbReference type="EMBL" id="GDID01000447">
    <property type="protein sequence ID" value="JAP96159.1"/>
    <property type="molecule type" value="Transcribed_RNA"/>
</dbReference>
<feature type="region of interest" description="Disordered" evidence="1">
    <location>
        <begin position="934"/>
        <end position="964"/>
    </location>
</feature>